<sequence length="101" mass="11140">MTNSKVIQLFNSTNVDKINSTTKNFFEQINQWLTPLLTIGLLTLLISSAALVFMMGIRPGDAEKYKNKLKYTLISSLILAIIVVVAMPLLASQLIPGWGSN</sequence>
<keyword evidence="1" id="KW-0812">Transmembrane</keyword>
<evidence type="ECO:0000313" key="2">
    <source>
        <dbReference type="EMBL" id="WGI36923.1"/>
    </source>
</evidence>
<proteinExistence type="predicted"/>
<accession>A0ABY8LUK6</accession>
<feature type="transmembrane region" description="Helical" evidence="1">
    <location>
        <begin position="32"/>
        <end position="57"/>
    </location>
</feature>
<evidence type="ECO:0000313" key="3">
    <source>
        <dbReference type="Proteomes" id="UP001179842"/>
    </source>
</evidence>
<reference evidence="2" key="1">
    <citation type="submission" date="2023-04" db="EMBL/GenBank/DDBJ databases">
        <title>Completed genome of Mycoplasma lagogenitalium type strain 12MS.</title>
        <authorList>
            <person name="Spergser J."/>
        </authorList>
    </citation>
    <scope>NUCLEOTIDE SEQUENCE</scope>
    <source>
        <strain evidence="2">12MS</strain>
    </source>
</reference>
<dbReference type="Proteomes" id="UP001179842">
    <property type="component" value="Chromosome"/>
</dbReference>
<keyword evidence="1" id="KW-0472">Membrane</keyword>
<name>A0ABY8LUK6_9BACT</name>
<feature type="transmembrane region" description="Helical" evidence="1">
    <location>
        <begin position="69"/>
        <end position="91"/>
    </location>
</feature>
<protein>
    <submittedName>
        <fullName evidence="2">Uncharacterized protein</fullName>
    </submittedName>
</protein>
<dbReference type="EMBL" id="CP122979">
    <property type="protein sequence ID" value="WGI36923.1"/>
    <property type="molecule type" value="Genomic_DNA"/>
</dbReference>
<keyword evidence="3" id="KW-1185">Reference proteome</keyword>
<gene>
    <name evidence="2" type="ORF">QEG99_01415</name>
</gene>
<keyword evidence="1" id="KW-1133">Transmembrane helix</keyword>
<organism evidence="2 3">
    <name type="scientific">Mesomycoplasma lagogenitalium</name>
    <dbReference type="NCBI Taxonomy" id="171286"/>
    <lineage>
        <taxon>Bacteria</taxon>
        <taxon>Bacillati</taxon>
        <taxon>Mycoplasmatota</taxon>
        <taxon>Mycoplasmoidales</taxon>
        <taxon>Metamycoplasmataceae</taxon>
        <taxon>Mesomycoplasma</taxon>
    </lineage>
</organism>
<evidence type="ECO:0000256" key="1">
    <source>
        <dbReference type="SAM" id="Phobius"/>
    </source>
</evidence>
<dbReference type="RefSeq" id="WP_280102226.1">
    <property type="nucleotide sequence ID" value="NZ_CP122979.1"/>
</dbReference>